<keyword evidence="1 2" id="KW-1015">Disulfide bond</keyword>
<feature type="disulfide bond" evidence="2">
    <location>
        <begin position="44"/>
        <end position="59"/>
    </location>
</feature>
<reference evidence="4" key="1">
    <citation type="submission" date="2016-11" db="UniProtKB">
        <authorList>
            <consortium name="WormBaseParasite"/>
        </authorList>
    </citation>
    <scope>IDENTIFICATION</scope>
</reference>
<protein>
    <submittedName>
        <fullName evidence="4">Low-density lipoprotein receptor domain class A</fullName>
    </submittedName>
</protein>
<keyword evidence="3" id="KW-1185">Reference proteome</keyword>
<dbReference type="InterPro" id="IPR023415">
    <property type="entry name" value="LDLR_class-A_CS"/>
</dbReference>
<name>A0A1I8BFG0_MELHA</name>
<sequence>MSLNPKRSVQPSHAFAASKASEDCLAGSFVCREDRTCISPDLVCDRKYDCADQTDEKTCGELNIFNYNFE</sequence>
<dbReference type="CDD" id="cd00112">
    <property type="entry name" value="LDLa"/>
    <property type="match status" value="1"/>
</dbReference>
<dbReference type="Pfam" id="PF00057">
    <property type="entry name" value="Ldl_recept_a"/>
    <property type="match status" value="1"/>
</dbReference>
<dbReference type="PROSITE" id="PS01209">
    <property type="entry name" value="LDLRA_1"/>
    <property type="match status" value="1"/>
</dbReference>
<dbReference type="PROSITE" id="PS50068">
    <property type="entry name" value="LDLRA_2"/>
    <property type="match status" value="1"/>
</dbReference>
<dbReference type="SUPFAM" id="SSF57424">
    <property type="entry name" value="LDL receptor-like module"/>
    <property type="match status" value="1"/>
</dbReference>
<organism evidence="3 4">
    <name type="scientific">Meloidogyne hapla</name>
    <name type="common">Root-knot nematode worm</name>
    <dbReference type="NCBI Taxonomy" id="6305"/>
    <lineage>
        <taxon>Eukaryota</taxon>
        <taxon>Metazoa</taxon>
        <taxon>Ecdysozoa</taxon>
        <taxon>Nematoda</taxon>
        <taxon>Chromadorea</taxon>
        <taxon>Rhabditida</taxon>
        <taxon>Tylenchina</taxon>
        <taxon>Tylenchomorpha</taxon>
        <taxon>Tylenchoidea</taxon>
        <taxon>Meloidogynidae</taxon>
        <taxon>Meloidogyninae</taxon>
        <taxon>Meloidogyne</taxon>
    </lineage>
</organism>
<proteinExistence type="predicted"/>
<dbReference type="Proteomes" id="UP000095281">
    <property type="component" value="Unplaced"/>
</dbReference>
<comment type="caution">
    <text evidence="2">Lacks conserved residue(s) required for the propagation of feature annotation.</text>
</comment>
<dbReference type="InterPro" id="IPR036055">
    <property type="entry name" value="LDL_receptor-like_sf"/>
</dbReference>
<dbReference type="AlphaFoldDB" id="A0A1I8BFG0"/>
<dbReference type="SMART" id="SM00192">
    <property type="entry name" value="LDLa"/>
    <property type="match status" value="1"/>
</dbReference>
<evidence type="ECO:0000313" key="4">
    <source>
        <dbReference type="WBParaSite" id="MhA1_Contig210.frz3.gene6"/>
    </source>
</evidence>
<evidence type="ECO:0000256" key="1">
    <source>
        <dbReference type="ARBA" id="ARBA00023157"/>
    </source>
</evidence>
<dbReference type="WBParaSite" id="MhA1_Contig210.frz3.gene6">
    <property type="protein sequence ID" value="MhA1_Contig210.frz3.gene6"/>
    <property type="gene ID" value="MhA1_Contig210.frz3.gene6"/>
</dbReference>
<dbReference type="InterPro" id="IPR002172">
    <property type="entry name" value="LDrepeatLR_classA_rpt"/>
</dbReference>
<evidence type="ECO:0000313" key="3">
    <source>
        <dbReference type="Proteomes" id="UP000095281"/>
    </source>
</evidence>
<dbReference type="Gene3D" id="4.10.400.10">
    <property type="entry name" value="Low-density Lipoprotein Receptor"/>
    <property type="match status" value="1"/>
</dbReference>
<accession>A0A1I8BFG0</accession>
<evidence type="ECO:0000256" key="2">
    <source>
        <dbReference type="PROSITE-ProRule" id="PRU00124"/>
    </source>
</evidence>